<dbReference type="FunFam" id="1.10.630.10:FF:000010">
    <property type="entry name" value="cytochrome P450 2W1 isoform X2"/>
    <property type="match status" value="1"/>
</dbReference>
<accession>A0A8J6ED23</accession>
<dbReference type="PRINTS" id="PR00385">
    <property type="entry name" value="P450"/>
</dbReference>
<evidence type="ECO:0000313" key="15">
    <source>
        <dbReference type="Proteomes" id="UP000770717"/>
    </source>
</evidence>
<feature type="binding site" description="axial binding residue" evidence="12">
    <location>
        <position position="424"/>
    </location>
    <ligand>
        <name>heme</name>
        <dbReference type="ChEBI" id="CHEBI:30413"/>
    </ligand>
    <ligandPart>
        <name>Fe</name>
        <dbReference type="ChEBI" id="CHEBI:18248"/>
    </ligandPart>
</feature>
<dbReference type="InterPro" id="IPR002401">
    <property type="entry name" value="Cyt_P450_E_grp-I"/>
</dbReference>
<gene>
    <name evidence="14" type="ORF">GDO78_015947</name>
</gene>
<protein>
    <submittedName>
        <fullName evidence="14">Uncharacterized protein</fullName>
    </submittedName>
</protein>
<evidence type="ECO:0000256" key="11">
    <source>
        <dbReference type="ARBA" id="ARBA00023136"/>
    </source>
</evidence>
<dbReference type="InterPro" id="IPR017972">
    <property type="entry name" value="Cyt_P450_CS"/>
</dbReference>
<dbReference type="GO" id="GO:0006082">
    <property type="term" value="P:organic acid metabolic process"/>
    <property type="evidence" value="ECO:0007669"/>
    <property type="project" value="TreeGrafter"/>
</dbReference>
<dbReference type="PRINTS" id="PR00463">
    <property type="entry name" value="EP450I"/>
</dbReference>
<dbReference type="AlphaFoldDB" id="A0A8J6ED23"/>
<evidence type="ECO:0000256" key="3">
    <source>
        <dbReference type="ARBA" id="ARBA00010617"/>
    </source>
</evidence>
<evidence type="ECO:0000256" key="4">
    <source>
        <dbReference type="ARBA" id="ARBA00022617"/>
    </source>
</evidence>
<feature type="non-terminal residue" evidence="14">
    <location>
        <position position="483"/>
    </location>
</feature>
<comment type="caution">
    <text evidence="14">The sequence shown here is derived from an EMBL/GenBank/DDBJ whole genome shotgun (WGS) entry which is preliminary data.</text>
</comment>
<keyword evidence="11" id="KW-0472">Membrane</keyword>
<keyword evidence="4 12" id="KW-0349">Heme</keyword>
<dbReference type="Proteomes" id="UP000770717">
    <property type="component" value="Unassembled WGS sequence"/>
</dbReference>
<reference evidence="14" key="1">
    <citation type="thesis" date="2020" institute="ProQuest LLC" country="789 East Eisenhower Parkway, Ann Arbor, MI, USA">
        <title>Comparative Genomics and Chromosome Evolution.</title>
        <authorList>
            <person name="Mudd A.B."/>
        </authorList>
    </citation>
    <scope>NUCLEOTIDE SEQUENCE</scope>
    <source>
        <strain evidence="14">HN-11 Male</strain>
        <tissue evidence="14">Kidney and liver</tissue>
    </source>
</reference>
<dbReference type="GO" id="GO:0046222">
    <property type="term" value="P:aflatoxin metabolic process"/>
    <property type="evidence" value="ECO:0007669"/>
    <property type="project" value="UniProtKB-ARBA"/>
</dbReference>
<evidence type="ECO:0000256" key="2">
    <source>
        <dbReference type="ARBA" id="ARBA00004524"/>
    </source>
</evidence>
<dbReference type="PROSITE" id="PS00086">
    <property type="entry name" value="CYTOCHROME_P450"/>
    <property type="match status" value="1"/>
</dbReference>
<dbReference type="PANTHER" id="PTHR24300">
    <property type="entry name" value="CYTOCHROME P450 508A4-RELATED"/>
    <property type="match status" value="1"/>
</dbReference>
<dbReference type="GO" id="GO:0016712">
    <property type="term" value="F:oxidoreductase activity, acting on paired donors, with incorporation or reduction of molecular oxygen, reduced flavin or flavoprotein as one donor, and incorporation of one atom of oxygen"/>
    <property type="evidence" value="ECO:0007669"/>
    <property type="project" value="TreeGrafter"/>
</dbReference>
<proteinExistence type="inferred from homology"/>
<dbReference type="Gene3D" id="1.10.630.10">
    <property type="entry name" value="Cytochrome P450"/>
    <property type="match status" value="1"/>
</dbReference>
<organism evidence="14 15">
    <name type="scientific">Eleutherodactylus coqui</name>
    <name type="common">Puerto Rican coqui</name>
    <dbReference type="NCBI Taxonomy" id="57060"/>
    <lineage>
        <taxon>Eukaryota</taxon>
        <taxon>Metazoa</taxon>
        <taxon>Chordata</taxon>
        <taxon>Craniata</taxon>
        <taxon>Vertebrata</taxon>
        <taxon>Euteleostomi</taxon>
        <taxon>Amphibia</taxon>
        <taxon>Batrachia</taxon>
        <taxon>Anura</taxon>
        <taxon>Neobatrachia</taxon>
        <taxon>Hyloidea</taxon>
        <taxon>Eleutherodactylidae</taxon>
        <taxon>Eleutherodactylinae</taxon>
        <taxon>Eleutherodactylus</taxon>
        <taxon>Eleutherodactylus</taxon>
    </lineage>
</organism>
<keyword evidence="9 12" id="KW-0408">Iron</keyword>
<keyword evidence="7" id="KW-0492">Microsome</keyword>
<keyword evidence="15" id="KW-1185">Reference proteome</keyword>
<evidence type="ECO:0000256" key="6">
    <source>
        <dbReference type="ARBA" id="ARBA00022824"/>
    </source>
</evidence>
<evidence type="ECO:0000256" key="12">
    <source>
        <dbReference type="PIRSR" id="PIRSR602401-1"/>
    </source>
</evidence>
<evidence type="ECO:0000256" key="1">
    <source>
        <dbReference type="ARBA" id="ARBA00001971"/>
    </source>
</evidence>
<evidence type="ECO:0000256" key="13">
    <source>
        <dbReference type="RuleBase" id="RU000461"/>
    </source>
</evidence>
<keyword evidence="5 12" id="KW-0479">Metal-binding</keyword>
<evidence type="ECO:0000256" key="9">
    <source>
        <dbReference type="ARBA" id="ARBA00023004"/>
    </source>
</evidence>
<comment type="similarity">
    <text evidence="3 13">Belongs to the cytochrome P450 family.</text>
</comment>
<keyword evidence="10 13" id="KW-0503">Monooxygenase</keyword>
<dbReference type="InterPro" id="IPR036396">
    <property type="entry name" value="Cyt_P450_sf"/>
</dbReference>
<dbReference type="PANTHER" id="PTHR24300:SF387">
    <property type="entry name" value="INACTIVE CYTOCHROME P450 2G1"/>
    <property type="match status" value="1"/>
</dbReference>
<dbReference type="GO" id="GO:0020037">
    <property type="term" value="F:heme binding"/>
    <property type="evidence" value="ECO:0007669"/>
    <property type="project" value="InterPro"/>
</dbReference>
<sequence length="483" mass="55730">TAVVFYFVHYLNTWMNNRDKKFPPGPRNLPLIGNLHVVLFKGLHPTLMELSKTYGPVFSIQIGMKKMVVLAGYDAIKDALINQAEDFEERARIPIFEKMDKGMGLSFSHGDNWKFMRRFTISTLRDFGMGKTSLEEKIAEESLHLIQKIKAFKGEPFDNTMVIYSAVANIIVSMLLGNRMDYDDPEFKRLLELVNENIILLGQRMVYNVHPILGILPGSHRKFQKNIEELRSFIQCTFLKRLRDLDMNDQRGFIDAFLVRQNMEKENPQSYFHNENLTCLIRSLLNAGIETTSTTLRWCLLIMIKYPHYQEKVQEEISKVIGSAQPRYNHRLQMPFTNAVIHETQRFIDIAPMGLPHETARDTNFRGYHLPKGTHTIPLLTTVLRDKKRFKAPDEFDPSNFLNSEGQFMKNEAFMVFSAGRRICPGENLARMELFIFFTSLLQNFTFRLPPGVSEVNLTSRVGLTLAPLPQKVCAVPRIQEDG</sequence>
<dbReference type="InterPro" id="IPR050182">
    <property type="entry name" value="Cytochrome_P450_fam2"/>
</dbReference>
<dbReference type="SUPFAM" id="SSF48264">
    <property type="entry name" value="Cytochrome P450"/>
    <property type="match status" value="1"/>
</dbReference>
<evidence type="ECO:0000256" key="7">
    <source>
        <dbReference type="ARBA" id="ARBA00022848"/>
    </source>
</evidence>
<keyword evidence="8 13" id="KW-0560">Oxidoreductase</keyword>
<evidence type="ECO:0000256" key="5">
    <source>
        <dbReference type="ARBA" id="ARBA00022723"/>
    </source>
</evidence>
<evidence type="ECO:0000256" key="8">
    <source>
        <dbReference type="ARBA" id="ARBA00023002"/>
    </source>
</evidence>
<dbReference type="GO" id="GO:0006805">
    <property type="term" value="P:xenobiotic metabolic process"/>
    <property type="evidence" value="ECO:0007669"/>
    <property type="project" value="TreeGrafter"/>
</dbReference>
<evidence type="ECO:0000256" key="10">
    <source>
        <dbReference type="ARBA" id="ARBA00023033"/>
    </source>
</evidence>
<keyword evidence="6" id="KW-0256">Endoplasmic reticulum</keyword>
<comment type="subcellular location">
    <subcellularLocation>
        <location evidence="2">Microsome membrane</location>
    </subcellularLocation>
</comment>
<comment type="cofactor">
    <cofactor evidence="1 12">
        <name>heme</name>
        <dbReference type="ChEBI" id="CHEBI:30413"/>
    </cofactor>
</comment>
<evidence type="ECO:0000313" key="14">
    <source>
        <dbReference type="EMBL" id="KAG9466871.1"/>
    </source>
</evidence>
<dbReference type="GO" id="GO:0005737">
    <property type="term" value="C:cytoplasm"/>
    <property type="evidence" value="ECO:0007669"/>
    <property type="project" value="TreeGrafter"/>
</dbReference>
<name>A0A8J6ED23_ELECQ</name>
<dbReference type="Pfam" id="PF00067">
    <property type="entry name" value="p450"/>
    <property type="match status" value="1"/>
</dbReference>
<dbReference type="InterPro" id="IPR001128">
    <property type="entry name" value="Cyt_P450"/>
</dbReference>
<dbReference type="GO" id="GO:0005506">
    <property type="term" value="F:iron ion binding"/>
    <property type="evidence" value="ECO:0007669"/>
    <property type="project" value="InterPro"/>
</dbReference>
<dbReference type="EMBL" id="WNTK01001754">
    <property type="protein sequence ID" value="KAG9466871.1"/>
    <property type="molecule type" value="Genomic_DNA"/>
</dbReference>
<dbReference type="OrthoDB" id="1055148at2759"/>